<dbReference type="EMBL" id="UZAH01029963">
    <property type="protein sequence ID" value="VDP08634.1"/>
    <property type="molecule type" value="Genomic_DNA"/>
</dbReference>
<dbReference type="OrthoDB" id="10039910at2759"/>
<accession>A0A3P8BSB8</accession>
<feature type="region of interest" description="Disordered" evidence="1">
    <location>
        <begin position="1"/>
        <end position="27"/>
    </location>
</feature>
<organism evidence="3 4">
    <name type="scientific">Heligmosomoides polygyrus</name>
    <name type="common">Parasitic roundworm</name>
    <dbReference type="NCBI Taxonomy" id="6339"/>
    <lineage>
        <taxon>Eukaryota</taxon>
        <taxon>Metazoa</taxon>
        <taxon>Ecdysozoa</taxon>
        <taxon>Nematoda</taxon>
        <taxon>Chromadorea</taxon>
        <taxon>Rhabditida</taxon>
        <taxon>Rhabditina</taxon>
        <taxon>Rhabditomorpha</taxon>
        <taxon>Strongyloidea</taxon>
        <taxon>Heligmosomidae</taxon>
        <taxon>Heligmosomoides</taxon>
    </lineage>
</organism>
<feature type="compositionally biased region" description="Basic residues" evidence="1">
    <location>
        <begin position="13"/>
        <end position="25"/>
    </location>
</feature>
<dbReference type="WBParaSite" id="HPBE_0001735301-mRNA-1">
    <property type="protein sequence ID" value="HPBE_0001735301-mRNA-1"/>
    <property type="gene ID" value="HPBE_0001735301"/>
</dbReference>
<keyword evidence="3" id="KW-1185">Reference proteome</keyword>
<dbReference type="PANTHER" id="PTHR45786:SF74">
    <property type="entry name" value="ATP-DEPENDENT DNA HELICASE"/>
    <property type="match status" value="1"/>
</dbReference>
<reference evidence="2 3" key="1">
    <citation type="submission" date="2018-11" db="EMBL/GenBank/DDBJ databases">
        <authorList>
            <consortium name="Pathogen Informatics"/>
        </authorList>
    </citation>
    <scope>NUCLEOTIDE SEQUENCE [LARGE SCALE GENOMIC DNA]</scope>
</reference>
<dbReference type="PANTHER" id="PTHR45786">
    <property type="entry name" value="DNA BINDING PROTEIN-LIKE"/>
    <property type="match status" value="1"/>
</dbReference>
<protein>
    <submittedName>
        <fullName evidence="4">Helitron_like_N domain-containing protein</fullName>
    </submittedName>
</protein>
<sequence>MPRPRLSDEERARRLRERQRRRRAAHATDALAATRVNNTERRRSARILANEARLAEARALAIAEHRLLRSRPTLRRSLGLARDLTYRPHLHSLGDMNQTCSSCVALHFCDEKRTPSHTSYNMCCNLGKVSLQPFRNFPTLLRHLLADNDRMSQNFRGSVRNYNSGLAMASMIAHVDTPIGGGPYCYRIHGQVYHRVGALRPPTGTAPQYAQIMIMDTEQAAAELAGRSVNRGCNTSLFADLHRLLLRVNPYAQSFIMMDEVLRAEEQSAIAHGLSPKPVHMVFGQQAGDDLRRYNPATANEVAVIYVGNEDDIPGERRLVIRDRGGSLRTVSHLYKQCDPLTYPLLFPTGEDGWHPRMEKHSSTDRGRTRVTQKNFYLTICSFLARAPLIHFFMLGSCSNSTLLTAG</sequence>
<evidence type="ECO:0000256" key="1">
    <source>
        <dbReference type="SAM" id="MobiDB-lite"/>
    </source>
</evidence>
<gene>
    <name evidence="2" type="ORF">HPBE_LOCUS17352</name>
</gene>
<name>A0A183G6L6_HELPZ</name>
<accession>A0A183G6L6</accession>
<dbReference type="Proteomes" id="UP000050761">
    <property type="component" value="Unassembled WGS sequence"/>
</dbReference>
<dbReference type="AlphaFoldDB" id="A0A183G6L6"/>
<reference evidence="4" key="2">
    <citation type="submission" date="2019-09" db="UniProtKB">
        <authorList>
            <consortium name="WormBaseParasite"/>
        </authorList>
    </citation>
    <scope>IDENTIFICATION</scope>
</reference>
<feature type="compositionally biased region" description="Basic and acidic residues" evidence="1">
    <location>
        <begin position="1"/>
        <end position="12"/>
    </location>
</feature>
<evidence type="ECO:0000313" key="2">
    <source>
        <dbReference type="EMBL" id="VDP08634.1"/>
    </source>
</evidence>
<evidence type="ECO:0000313" key="3">
    <source>
        <dbReference type="Proteomes" id="UP000050761"/>
    </source>
</evidence>
<evidence type="ECO:0000313" key="4">
    <source>
        <dbReference type="WBParaSite" id="HPBE_0001735301-mRNA-1"/>
    </source>
</evidence>
<proteinExistence type="predicted"/>